<dbReference type="PANTHER" id="PTHR46457:SF1">
    <property type="entry name" value="DNA REPAIR PROTEIN RAD51 HOMOLOG 4"/>
    <property type="match status" value="1"/>
</dbReference>
<dbReference type="InterPro" id="IPR003593">
    <property type="entry name" value="AAA+_ATPase"/>
</dbReference>
<keyword evidence="9" id="KW-0539">Nucleus</keyword>
<dbReference type="InterPro" id="IPR013632">
    <property type="entry name" value="Rad51_C"/>
</dbReference>
<keyword evidence="5" id="KW-0067">ATP-binding</keyword>
<protein>
    <recommendedName>
        <fullName evidence="10">RecA family profile 1 domain-containing protein</fullName>
    </recommendedName>
</protein>
<dbReference type="InterPro" id="IPR027417">
    <property type="entry name" value="P-loop_NTPase"/>
</dbReference>
<dbReference type="GO" id="GO:0005657">
    <property type="term" value="C:replication fork"/>
    <property type="evidence" value="ECO:0007669"/>
    <property type="project" value="TreeGrafter"/>
</dbReference>
<keyword evidence="6" id="KW-0238">DNA-binding</keyword>
<evidence type="ECO:0000256" key="3">
    <source>
        <dbReference type="ARBA" id="ARBA00022741"/>
    </source>
</evidence>
<dbReference type="GO" id="GO:0033063">
    <property type="term" value="C:Rad51B-Rad51C-Rad51D-XRCC2 complex"/>
    <property type="evidence" value="ECO:0007669"/>
    <property type="project" value="TreeGrafter"/>
</dbReference>
<dbReference type="SMART" id="SM00382">
    <property type="entry name" value="AAA"/>
    <property type="match status" value="1"/>
</dbReference>
<dbReference type="Gene3D" id="3.40.50.300">
    <property type="entry name" value="P-loop containing nucleotide triphosphate hydrolases"/>
    <property type="match status" value="1"/>
</dbReference>
<dbReference type="GO" id="GO:0000400">
    <property type="term" value="F:four-way junction DNA binding"/>
    <property type="evidence" value="ECO:0007669"/>
    <property type="project" value="TreeGrafter"/>
</dbReference>
<evidence type="ECO:0000256" key="7">
    <source>
        <dbReference type="ARBA" id="ARBA00023172"/>
    </source>
</evidence>
<evidence type="ECO:0000256" key="8">
    <source>
        <dbReference type="ARBA" id="ARBA00023204"/>
    </source>
</evidence>
<evidence type="ECO:0000313" key="11">
    <source>
        <dbReference type="EMBL" id="KAF7988863.1"/>
    </source>
</evidence>
<dbReference type="GO" id="GO:0007131">
    <property type="term" value="P:reciprocal meiotic recombination"/>
    <property type="evidence" value="ECO:0007669"/>
    <property type="project" value="TreeGrafter"/>
</dbReference>
<dbReference type="GO" id="GO:0003697">
    <property type="term" value="F:single-stranded DNA binding"/>
    <property type="evidence" value="ECO:0007669"/>
    <property type="project" value="TreeGrafter"/>
</dbReference>
<accession>A0A835CP70</accession>
<comment type="caution">
    <text evidence="11">The sequence shown here is derived from an EMBL/GenBank/DDBJ whole genome shotgun (WGS) entry which is preliminary data.</text>
</comment>
<dbReference type="GO" id="GO:0042148">
    <property type="term" value="P:DNA strand invasion"/>
    <property type="evidence" value="ECO:0007669"/>
    <property type="project" value="TreeGrafter"/>
</dbReference>
<keyword evidence="8" id="KW-0234">DNA repair</keyword>
<dbReference type="InterPro" id="IPR051988">
    <property type="entry name" value="HRR_RAD51_Paralog"/>
</dbReference>
<evidence type="ECO:0000256" key="6">
    <source>
        <dbReference type="ARBA" id="ARBA00023125"/>
    </source>
</evidence>
<dbReference type="EMBL" id="JACMRX010000005">
    <property type="protein sequence ID" value="KAF7988863.1"/>
    <property type="molecule type" value="Genomic_DNA"/>
</dbReference>
<dbReference type="GO" id="GO:0000723">
    <property type="term" value="P:telomere maintenance"/>
    <property type="evidence" value="ECO:0007669"/>
    <property type="project" value="TreeGrafter"/>
</dbReference>
<dbReference type="GO" id="GO:0005524">
    <property type="term" value="F:ATP binding"/>
    <property type="evidence" value="ECO:0007669"/>
    <property type="project" value="UniProtKB-KW"/>
</dbReference>
<dbReference type="Pfam" id="PF08423">
    <property type="entry name" value="Rad51"/>
    <property type="match status" value="1"/>
</dbReference>
<evidence type="ECO:0000259" key="10">
    <source>
        <dbReference type="PROSITE" id="PS50162"/>
    </source>
</evidence>
<dbReference type="CDD" id="cd19489">
    <property type="entry name" value="Rad51D"/>
    <property type="match status" value="1"/>
</dbReference>
<gene>
    <name evidence="11" type="ORF">HCN44_007173</name>
</gene>
<organism evidence="11 12">
    <name type="scientific">Aphidius gifuensis</name>
    <name type="common">Parasitoid wasp</name>
    <dbReference type="NCBI Taxonomy" id="684658"/>
    <lineage>
        <taxon>Eukaryota</taxon>
        <taxon>Metazoa</taxon>
        <taxon>Ecdysozoa</taxon>
        <taxon>Arthropoda</taxon>
        <taxon>Hexapoda</taxon>
        <taxon>Insecta</taxon>
        <taxon>Pterygota</taxon>
        <taxon>Neoptera</taxon>
        <taxon>Endopterygota</taxon>
        <taxon>Hymenoptera</taxon>
        <taxon>Apocrita</taxon>
        <taxon>Ichneumonoidea</taxon>
        <taxon>Braconidae</taxon>
        <taxon>Aphidiinae</taxon>
        <taxon>Aphidius</taxon>
    </lineage>
</organism>
<dbReference type="GO" id="GO:0000724">
    <property type="term" value="P:double-strand break repair via homologous recombination"/>
    <property type="evidence" value="ECO:0007669"/>
    <property type="project" value="TreeGrafter"/>
</dbReference>
<dbReference type="InterPro" id="IPR047323">
    <property type="entry name" value="Rad51D_C"/>
</dbReference>
<dbReference type="GO" id="GO:0140664">
    <property type="term" value="F:ATP-dependent DNA damage sensor activity"/>
    <property type="evidence" value="ECO:0007669"/>
    <property type="project" value="InterPro"/>
</dbReference>
<dbReference type="AlphaFoldDB" id="A0A835CP70"/>
<comment type="subcellular location">
    <subcellularLocation>
        <location evidence="1">Nucleus</location>
    </subcellularLocation>
</comment>
<name>A0A835CP70_APHGI</name>
<evidence type="ECO:0000313" key="12">
    <source>
        <dbReference type="Proteomes" id="UP000639338"/>
    </source>
</evidence>
<dbReference type="PROSITE" id="PS50162">
    <property type="entry name" value="RECA_2"/>
    <property type="match status" value="1"/>
</dbReference>
<evidence type="ECO:0000256" key="9">
    <source>
        <dbReference type="ARBA" id="ARBA00023242"/>
    </source>
</evidence>
<dbReference type="GO" id="GO:0005815">
    <property type="term" value="C:microtubule organizing center"/>
    <property type="evidence" value="ECO:0007669"/>
    <property type="project" value="TreeGrafter"/>
</dbReference>
<reference evidence="11 12" key="1">
    <citation type="submission" date="2020-08" db="EMBL/GenBank/DDBJ databases">
        <title>Aphidius gifuensis genome sequencing and assembly.</title>
        <authorList>
            <person name="Du Z."/>
        </authorList>
    </citation>
    <scope>NUCLEOTIDE SEQUENCE [LARGE SCALE GENOMIC DNA]</scope>
    <source>
        <strain evidence="11">YNYX2018</strain>
        <tissue evidence="11">Adults</tissue>
    </source>
</reference>
<dbReference type="Proteomes" id="UP000639338">
    <property type="component" value="Unassembled WGS sequence"/>
</dbReference>
<evidence type="ECO:0000256" key="1">
    <source>
        <dbReference type="ARBA" id="ARBA00004123"/>
    </source>
</evidence>
<dbReference type="OrthoDB" id="336321at2759"/>
<dbReference type="SUPFAM" id="SSF52540">
    <property type="entry name" value="P-loop containing nucleoside triphosphate hydrolases"/>
    <property type="match status" value="1"/>
</dbReference>
<keyword evidence="3" id="KW-0547">Nucleotide-binding</keyword>
<dbReference type="PANTHER" id="PTHR46457">
    <property type="entry name" value="DNA REPAIR PROTEIN RAD51 HOMOLOG 4"/>
    <property type="match status" value="1"/>
</dbReference>
<keyword evidence="7" id="KW-0233">DNA recombination</keyword>
<comment type="similarity">
    <text evidence="2">Belongs to the RecA family. RAD51 subfamily.</text>
</comment>
<keyword evidence="4" id="KW-0227">DNA damage</keyword>
<feature type="domain" description="RecA family profile 1" evidence="10">
    <location>
        <begin position="84"/>
        <end position="247"/>
    </location>
</feature>
<evidence type="ECO:0000256" key="5">
    <source>
        <dbReference type="ARBA" id="ARBA00022840"/>
    </source>
</evidence>
<keyword evidence="12" id="KW-1185">Reference proteome</keyword>
<evidence type="ECO:0000256" key="4">
    <source>
        <dbReference type="ARBA" id="ARBA00022763"/>
    </source>
</evidence>
<proteinExistence type="inferred from homology"/>
<sequence length="319" mass="37106">MYMIRKKRKMARLNSLIHPELNNDIIEILEKKKIITGMDFLNESTEKIQKIIKFKLENIYSIRNAIVDRYGGKDNDIDALLKFEKIKLSTGIESLDNLLDGGICVGNIYEICGPSSAGKTQLCLNIAGNIVHKYEHEIIYIDTKSDFSSSRIYELHRKNISSMKIEKFMKCIQVYPVENVHQLLNILHMLASKKFNEIKLIIIDSLPTLFYNETDERKSLSFINYLSNICNYLVNECHMIIITTNLISHWRETEGFNIPIDTSTINIKPTLGKFWNHIPNVRLLIEQYENEKRKISLWKSSDSCISKYIQVNLTNFGFK</sequence>
<dbReference type="InterPro" id="IPR020588">
    <property type="entry name" value="RecA_ATP-bd"/>
</dbReference>
<evidence type="ECO:0000256" key="2">
    <source>
        <dbReference type="ARBA" id="ARBA00007095"/>
    </source>
</evidence>